<keyword evidence="3 10" id="KW-0328">Glycosyltransferase</keyword>
<dbReference type="GO" id="GO:0005886">
    <property type="term" value="C:plasma membrane"/>
    <property type="evidence" value="ECO:0007669"/>
    <property type="project" value="UniProtKB-SubCell"/>
</dbReference>
<comment type="caution">
    <text evidence="13">The sequence shown here is derived from an EMBL/GenBank/DDBJ whole genome shotgun (WGS) entry which is preliminary data.</text>
</comment>
<keyword evidence="5 10" id="KW-0133">Cell shape</keyword>
<keyword evidence="6 10" id="KW-0573">Peptidoglycan synthesis</keyword>
<keyword evidence="2 10" id="KW-0132">Cell division</keyword>
<proteinExistence type="inferred from homology"/>
<dbReference type="PANTHER" id="PTHR21015">
    <property type="entry name" value="UDP-N-ACETYLGLUCOSAMINE--N-ACETYLMURAMYL-(PENTAPEPTIDE) PYROPHOSPHORYL-UNDECAPRENOL N-ACETYLGLUCOSAMINE TRANSFERASE 1"/>
    <property type="match status" value="1"/>
</dbReference>
<feature type="binding site" evidence="10">
    <location>
        <position position="287"/>
    </location>
    <ligand>
        <name>UDP-N-acetyl-alpha-D-glucosamine</name>
        <dbReference type="ChEBI" id="CHEBI:57705"/>
    </ligand>
</feature>
<comment type="function">
    <text evidence="10">Cell wall formation. Catalyzes the transfer of a GlcNAc subunit on undecaprenyl-pyrophosphoryl-MurNAc-pentapeptide (lipid intermediate I) to form undecaprenyl-pyrophosphoryl-MurNAc-(pentapeptide)GlcNAc (lipid intermediate II).</text>
</comment>
<comment type="caution">
    <text evidence="10">Lacks conserved residue(s) required for the propagation of feature annotation.</text>
</comment>
<evidence type="ECO:0000256" key="5">
    <source>
        <dbReference type="ARBA" id="ARBA00022960"/>
    </source>
</evidence>
<feature type="binding site" evidence="10">
    <location>
        <position position="194"/>
    </location>
    <ligand>
        <name>UDP-N-acetyl-alpha-D-glucosamine</name>
        <dbReference type="ChEBI" id="CHEBI:57705"/>
    </ligand>
</feature>
<dbReference type="STRING" id="679192.HMPREF9013_0420"/>
<name>D2MQ72_9FIRM</name>
<feature type="domain" description="Glycosyltransferase family 28 N-terminal" evidence="11">
    <location>
        <begin position="4"/>
        <end position="141"/>
    </location>
</feature>
<evidence type="ECO:0000256" key="7">
    <source>
        <dbReference type="ARBA" id="ARBA00023136"/>
    </source>
</evidence>
<dbReference type="SUPFAM" id="SSF53756">
    <property type="entry name" value="UDP-Glycosyltransferase/glycogen phosphorylase"/>
    <property type="match status" value="1"/>
</dbReference>
<evidence type="ECO:0000256" key="10">
    <source>
        <dbReference type="HAMAP-Rule" id="MF_00033"/>
    </source>
</evidence>
<dbReference type="Gene3D" id="3.40.50.2000">
    <property type="entry name" value="Glycogen Phosphorylase B"/>
    <property type="match status" value="2"/>
</dbReference>
<evidence type="ECO:0000313" key="13">
    <source>
        <dbReference type="EMBL" id="EFC05141.1"/>
    </source>
</evidence>
<keyword evidence="14" id="KW-1185">Reference proteome</keyword>
<dbReference type="InterPro" id="IPR006009">
    <property type="entry name" value="GlcNAc_MurG"/>
</dbReference>
<dbReference type="GO" id="GO:0008360">
    <property type="term" value="P:regulation of cell shape"/>
    <property type="evidence" value="ECO:0007669"/>
    <property type="project" value="UniProtKB-KW"/>
</dbReference>
<dbReference type="InterPro" id="IPR007235">
    <property type="entry name" value="Glyco_trans_28_C"/>
</dbReference>
<dbReference type="GO" id="GO:0050511">
    <property type="term" value="F:undecaprenyldiphospho-muramoylpentapeptide beta-N-acetylglucosaminyltransferase activity"/>
    <property type="evidence" value="ECO:0007669"/>
    <property type="project" value="UniProtKB-UniRule"/>
</dbReference>
<dbReference type="GO" id="GO:0051301">
    <property type="term" value="P:cell division"/>
    <property type="evidence" value="ECO:0007669"/>
    <property type="project" value="UniProtKB-KW"/>
</dbReference>
<keyword evidence="1 10" id="KW-1003">Cell membrane</keyword>
<organism evidence="13 14">
    <name type="scientific">Bulleidia extructa W1219</name>
    <dbReference type="NCBI Taxonomy" id="679192"/>
    <lineage>
        <taxon>Bacteria</taxon>
        <taxon>Bacillati</taxon>
        <taxon>Bacillota</taxon>
        <taxon>Erysipelotrichia</taxon>
        <taxon>Erysipelotrichales</taxon>
        <taxon>Erysipelotrichaceae</taxon>
        <taxon>Bulleidia</taxon>
    </lineage>
</organism>
<evidence type="ECO:0000256" key="1">
    <source>
        <dbReference type="ARBA" id="ARBA00022475"/>
    </source>
</evidence>
<dbReference type="GO" id="GO:0071555">
    <property type="term" value="P:cell wall organization"/>
    <property type="evidence" value="ECO:0007669"/>
    <property type="project" value="UniProtKB-KW"/>
</dbReference>
<evidence type="ECO:0000256" key="9">
    <source>
        <dbReference type="ARBA" id="ARBA00023316"/>
    </source>
</evidence>
<accession>D2MQ72</accession>
<comment type="subcellular location">
    <subcellularLocation>
        <location evidence="10">Cell membrane</location>
        <topology evidence="10">Peripheral membrane protein</topology>
        <orientation evidence="10">Cytoplasmic side</orientation>
    </subcellularLocation>
</comment>
<dbReference type="RefSeq" id="WP_006627535.1">
    <property type="nucleotide sequence ID" value="NZ_ADFR01000016.1"/>
</dbReference>
<dbReference type="Proteomes" id="UP000005017">
    <property type="component" value="Unassembled WGS sequence"/>
</dbReference>
<dbReference type="GO" id="GO:0009252">
    <property type="term" value="P:peptidoglycan biosynthetic process"/>
    <property type="evidence" value="ECO:0007669"/>
    <property type="project" value="UniProtKB-UniRule"/>
</dbReference>
<comment type="pathway">
    <text evidence="10">Cell wall biogenesis; peptidoglycan biosynthesis.</text>
</comment>
<evidence type="ECO:0000256" key="8">
    <source>
        <dbReference type="ARBA" id="ARBA00023306"/>
    </source>
</evidence>
<dbReference type="GO" id="GO:0005975">
    <property type="term" value="P:carbohydrate metabolic process"/>
    <property type="evidence" value="ECO:0007669"/>
    <property type="project" value="InterPro"/>
</dbReference>
<feature type="domain" description="Glycosyl transferase family 28 C-terminal" evidence="12">
    <location>
        <begin position="188"/>
        <end position="340"/>
    </location>
</feature>
<dbReference type="Pfam" id="PF03033">
    <property type="entry name" value="Glyco_transf_28"/>
    <property type="match status" value="1"/>
</dbReference>
<evidence type="ECO:0000256" key="6">
    <source>
        <dbReference type="ARBA" id="ARBA00022984"/>
    </source>
</evidence>
<evidence type="ECO:0000259" key="12">
    <source>
        <dbReference type="Pfam" id="PF04101"/>
    </source>
</evidence>
<dbReference type="OrthoDB" id="9808936at2"/>
<evidence type="ECO:0000259" key="11">
    <source>
        <dbReference type="Pfam" id="PF03033"/>
    </source>
</evidence>
<dbReference type="eggNOG" id="COG0707">
    <property type="taxonomic scope" value="Bacteria"/>
</dbReference>
<dbReference type="PANTHER" id="PTHR21015:SF22">
    <property type="entry name" value="GLYCOSYLTRANSFERASE"/>
    <property type="match status" value="1"/>
</dbReference>
<sequence length="358" mass="39373">MKWVIVAGGTAGHINPALALAKVAKKNNPDLEIIFIGSKDRLESRMIPEAGFPFISLPISSPSGNIVHKVKGLVSVLSAIPTCKKILKKEKPDICLGFGNYISVPVLKAAHQLGIPTFIHEQNSFPGKANLFLAKQARAIATCFDQNQFPKKKTRLVGNPQASLLKDFKVDKKKAYEAFNLQEDLPLVTIMLGSLGSASVSKMIDEAIDSFHDSYQVLISTGQSNQYQYKHSSTERVKIVPYFDGKTYLSLSRLAITRAGATTLSELEALAVPSILIPSPYVPNNHQEINAMSLVNKKAAILLKEPTLTSKILAKQINQCMEDPAVYKSLKEKALLGKEKDPAREMIAWIEEIIQNEH</sequence>
<comment type="similarity">
    <text evidence="10">Belongs to the glycosyltransferase 28 family. MurG subfamily.</text>
</comment>
<keyword evidence="9 10" id="KW-0961">Cell wall biogenesis/degradation</keyword>
<comment type="catalytic activity">
    <reaction evidence="10">
        <text>di-trans,octa-cis-undecaprenyl diphospho-N-acetyl-alpha-D-muramoyl-L-alanyl-D-glutamyl-meso-2,6-diaminopimeloyl-D-alanyl-D-alanine + UDP-N-acetyl-alpha-D-glucosamine = di-trans,octa-cis-undecaprenyl diphospho-[N-acetyl-alpha-D-glucosaminyl-(1-&gt;4)]-N-acetyl-alpha-D-muramoyl-L-alanyl-D-glutamyl-meso-2,6-diaminopimeloyl-D-alanyl-D-alanine + UDP + H(+)</text>
        <dbReference type="Rhea" id="RHEA:31227"/>
        <dbReference type="ChEBI" id="CHEBI:15378"/>
        <dbReference type="ChEBI" id="CHEBI:57705"/>
        <dbReference type="ChEBI" id="CHEBI:58223"/>
        <dbReference type="ChEBI" id="CHEBI:61387"/>
        <dbReference type="ChEBI" id="CHEBI:61388"/>
        <dbReference type="EC" id="2.4.1.227"/>
    </reaction>
</comment>
<dbReference type="InterPro" id="IPR004276">
    <property type="entry name" value="GlycoTrans_28_N"/>
</dbReference>
<dbReference type="EC" id="2.4.1.227" evidence="10"/>
<keyword evidence="7 10" id="KW-0472">Membrane</keyword>
<dbReference type="Pfam" id="PF04101">
    <property type="entry name" value="Glyco_tran_28_C"/>
    <property type="match status" value="1"/>
</dbReference>
<feature type="binding site" evidence="10">
    <location>
        <begin position="10"/>
        <end position="12"/>
    </location>
    <ligand>
        <name>UDP-N-acetyl-alpha-D-glucosamine</name>
        <dbReference type="ChEBI" id="CHEBI:57705"/>
    </ligand>
</feature>
<dbReference type="EMBL" id="ADFR01000016">
    <property type="protein sequence ID" value="EFC05141.1"/>
    <property type="molecule type" value="Genomic_DNA"/>
</dbReference>
<evidence type="ECO:0000313" key="14">
    <source>
        <dbReference type="Proteomes" id="UP000005017"/>
    </source>
</evidence>
<dbReference type="AlphaFoldDB" id="D2MQ72"/>
<evidence type="ECO:0000256" key="2">
    <source>
        <dbReference type="ARBA" id="ARBA00022618"/>
    </source>
</evidence>
<dbReference type="CDD" id="cd03785">
    <property type="entry name" value="GT28_MurG"/>
    <property type="match status" value="1"/>
</dbReference>
<protein>
    <recommendedName>
        <fullName evidence="10">UDP-N-acetylglucosamine--N-acetylmuramyl-(pentapeptide) pyrophosphoryl-undecaprenol N-acetylglucosamine transferase</fullName>
        <ecNumber evidence="10">2.4.1.227</ecNumber>
    </recommendedName>
    <alternativeName>
        <fullName evidence="10">Undecaprenyl-PP-MurNAc-pentapeptide-UDPGlcNAc GlcNAc transferase</fullName>
    </alternativeName>
</protein>
<feature type="binding site" evidence="10">
    <location>
        <position position="123"/>
    </location>
    <ligand>
        <name>UDP-N-acetyl-alpha-D-glucosamine</name>
        <dbReference type="ChEBI" id="CHEBI:57705"/>
    </ligand>
</feature>
<gene>
    <name evidence="10" type="primary">murG</name>
    <name evidence="13" type="ORF">HMPREF9013_0420</name>
</gene>
<evidence type="ECO:0000256" key="3">
    <source>
        <dbReference type="ARBA" id="ARBA00022676"/>
    </source>
</evidence>
<dbReference type="GO" id="GO:0051991">
    <property type="term" value="F:UDP-N-acetyl-D-glucosamine:N-acetylmuramoyl-L-alanyl-D-glutamyl-meso-2,6-diaminopimelyl-D-alanyl-D-alanine-diphosphoundecaprenol 4-beta-N-acetylglucosaminlytransferase activity"/>
    <property type="evidence" value="ECO:0007669"/>
    <property type="project" value="RHEA"/>
</dbReference>
<keyword evidence="8 10" id="KW-0131">Cell cycle</keyword>
<dbReference type="HAMAP" id="MF_00033">
    <property type="entry name" value="MurG"/>
    <property type="match status" value="1"/>
</dbReference>
<evidence type="ECO:0000256" key="4">
    <source>
        <dbReference type="ARBA" id="ARBA00022679"/>
    </source>
</evidence>
<dbReference type="UniPathway" id="UPA00219"/>
<reference evidence="14" key="1">
    <citation type="submission" date="2009-12" db="EMBL/GenBank/DDBJ databases">
        <title>Sequence of Clostridiales genomosp. BVAB3 str. UPII9-5.</title>
        <authorList>
            <person name="Madupu R."/>
            <person name="Durkin A.S."/>
            <person name="Torralba M."/>
            <person name="Methe B."/>
            <person name="Sutton G.G."/>
            <person name="Strausberg R.L."/>
            <person name="Nelson K.E."/>
        </authorList>
    </citation>
    <scope>NUCLEOTIDE SEQUENCE [LARGE SCALE GENOMIC DNA]</scope>
    <source>
        <strain evidence="14">W1219</strain>
    </source>
</reference>
<keyword evidence="4 10" id="KW-0808">Transferase</keyword>